<evidence type="ECO:0000313" key="3">
    <source>
        <dbReference type="Proteomes" id="UP000326838"/>
    </source>
</evidence>
<evidence type="ECO:0000259" key="1">
    <source>
        <dbReference type="Pfam" id="PF08818"/>
    </source>
</evidence>
<dbReference type="InterPro" id="IPR014922">
    <property type="entry name" value="YdhG-like"/>
</dbReference>
<comment type="caution">
    <text evidence="2">The sequence shown here is derived from an EMBL/GenBank/DDBJ whole genome shotgun (WGS) entry which is preliminary data.</text>
</comment>
<name>A0A5N0TBN6_9MICO</name>
<keyword evidence="3" id="KW-1185">Reference proteome</keyword>
<dbReference type="EMBL" id="VYUY01000015">
    <property type="protein sequence ID" value="KAA9132161.1"/>
    <property type="molecule type" value="Genomic_DNA"/>
</dbReference>
<proteinExistence type="predicted"/>
<gene>
    <name evidence="2" type="ORF">F6B40_10590</name>
</gene>
<dbReference type="Proteomes" id="UP000326838">
    <property type="component" value="Unassembled WGS sequence"/>
</dbReference>
<dbReference type="Pfam" id="PF08818">
    <property type="entry name" value="DUF1801"/>
    <property type="match status" value="1"/>
</dbReference>
<accession>A0A5N0TBN6</accession>
<reference evidence="3" key="1">
    <citation type="submission" date="2019-09" db="EMBL/GenBank/DDBJ databases">
        <title>Mumia zhuanghuii sp. nov. isolated from the intestinal contents of plateau pika (Ochotona curzoniae) in the Qinghai-Tibet plateau of China.</title>
        <authorList>
            <person name="Tian Z."/>
        </authorList>
    </citation>
    <scope>NUCLEOTIDE SEQUENCE [LARGE SCALE GENOMIC DNA]</scope>
    <source>
        <strain evidence="3">L-033</strain>
    </source>
</reference>
<organism evidence="2 3">
    <name type="scientific">Microbacterium caowuchunii</name>
    <dbReference type="NCBI Taxonomy" id="2614638"/>
    <lineage>
        <taxon>Bacteria</taxon>
        <taxon>Bacillati</taxon>
        <taxon>Actinomycetota</taxon>
        <taxon>Actinomycetes</taxon>
        <taxon>Micrococcales</taxon>
        <taxon>Microbacteriaceae</taxon>
        <taxon>Microbacterium</taxon>
    </lineage>
</organism>
<dbReference type="AlphaFoldDB" id="A0A5N0TBN6"/>
<sequence>MHRTGGDVAATLAQVTPAARRRDAEALRALLSEVTGHEPELWAGGIVGFGACHYRYPAGTEGDSPILGFAPRKRACTIYLLDGIDAHSADLAELGAHSTGVGCLYLSDLGAVDADVLRRILAASFARVTAGETVDAVLTVID</sequence>
<evidence type="ECO:0000313" key="2">
    <source>
        <dbReference type="EMBL" id="KAA9132161.1"/>
    </source>
</evidence>
<protein>
    <submittedName>
        <fullName evidence="2">DUF1801 domain-containing protein</fullName>
    </submittedName>
</protein>
<feature type="domain" description="YdhG-like" evidence="1">
    <location>
        <begin position="20"/>
        <end position="123"/>
    </location>
</feature>
<dbReference type="RefSeq" id="WP_150893801.1">
    <property type="nucleotide sequence ID" value="NZ_VYUY01000015.1"/>
</dbReference>